<dbReference type="KEGG" id="ovi:T265_13352"/>
<accession>A0A074ZQS0</accession>
<dbReference type="CTD" id="20327519"/>
<dbReference type="AlphaFoldDB" id="A0A074ZQS0"/>
<organism evidence="1 2">
    <name type="scientific">Opisthorchis viverrini</name>
    <name type="common">Southeast Asian liver fluke</name>
    <dbReference type="NCBI Taxonomy" id="6198"/>
    <lineage>
        <taxon>Eukaryota</taxon>
        <taxon>Metazoa</taxon>
        <taxon>Spiralia</taxon>
        <taxon>Lophotrochozoa</taxon>
        <taxon>Platyhelminthes</taxon>
        <taxon>Trematoda</taxon>
        <taxon>Digenea</taxon>
        <taxon>Opisthorchiida</taxon>
        <taxon>Opisthorchiata</taxon>
        <taxon>Opisthorchiidae</taxon>
        <taxon>Opisthorchis</taxon>
    </lineage>
</organism>
<proteinExistence type="predicted"/>
<feature type="non-terminal residue" evidence="1">
    <location>
        <position position="128"/>
    </location>
</feature>
<sequence length="128" mass="13649">NIRTSLRIRLALTRSELTSPDSTEELFNSIDELVQLLDDVSFDSSQPIKPAKNTVRSPPGSILAVLNRLLISWRFVGVSDSGARASFAAAQSIFGVPLLAASRTAFARPPRGSLAPPTYSVGEGAPIL</sequence>
<keyword evidence="2" id="KW-1185">Reference proteome</keyword>
<dbReference type="GeneID" id="20327519"/>
<feature type="non-terminal residue" evidence="1">
    <location>
        <position position="1"/>
    </location>
</feature>
<protein>
    <submittedName>
        <fullName evidence="1">Uncharacterized protein</fullName>
    </submittedName>
</protein>
<reference evidence="1 2" key="1">
    <citation type="submission" date="2013-11" db="EMBL/GenBank/DDBJ databases">
        <title>Opisthorchis viverrini - life in the bile duct.</title>
        <authorList>
            <person name="Young N.D."/>
            <person name="Nagarajan N."/>
            <person name="Lin S.J."/>
            <person name="Korhonen P.K."/>
            <person name="Jex A.R."/>
            <person name="Hall R.S."/>
            <person name="Safavi-Hemami H."/>
            <person name="Kaewkong W."/>
            <person name="Bertrand D."/>
            <person name="Gao S."/>
            <person name="Seet Q."/>
            <person name="Wongkham S."/>
            <person name="Teh B.T."/>
            <person name="Wongkham C."/>
            <person name="Intapan P.M."/>
            <person name="Maleewong W."/>
            <person name="Yang X."/>
            <person name="Hu M."/>
            <person name="Wang Z."/>
            <person name="Hofmann A."/>
            <person name="Sternberg P.W."/>
            <person name="Tan P."/>
            <person name="Wang J."/>
            <person name="Gasser R.B."/>
        </authorList>
    </citation>
    <scope>NUCLEOTIDE SEQUENCE [LARGE SCALE GENOMIC DNA]</scope>
</reference>
<dbReference type="OrthoDB" id="10614152at2759"/>
<dbReference type="EMBL" id="KL596677">
    <property type="protein sequence ID" value="KER29496.1"/>
    <property type="molecule type" value="Genomic_DNA"/>
</dbReference>
<name>A0A074ZQS0_OPIVI</name>
<dbReference type="Proteomes" id="UP000054324">
    <property type="component" value="Unassembled WGS sequence"/>
</dbReference>
<evidence type="ECO:0000313" key="1">
    <source>
        <dbReference type="EMBL" id="KER29496.1"/>
    </source>
</evidence>
<evidence type="ECO:0000313" key="2">
    <source>
        <dbReference type="Proteomes" id="UP000054324"/>
    </source>
</evidence>
<gene>
    <name evidence="1" type="ORF">T265_13352</name>
</gene>
<dbReference type="RefSeq" id="XP_009166756.1">
    <property type="nucleotide sequence ID" value="XM_009168492.1"/>
</dbReference>